<protein>
    <submittedName>
        <fullName evidence="1">Uncharacterized protein</fullName>
    </submittedName>
</protein>
<dbReference type="GeneID" id="39603823"/>
<proteinExistence type="predicted"/>
<dbReference type="EMBL" id="RBVV01000001">
    <property type="protein sequence ID" value="RNJ61279.1"/>
    <property type="molecule type" value="Genomic_DNA"/>
</dbReference>
<evidence type="ECO:0000313" key="1">
    <source>
        <dbReference type="EMBL" id="RNJ61279.1"/>
    </source>
</evidence>
<dbReference type="Proteomes" id="UP000267145">
    <property type="component" value="Unassembled WGS sequence"/>
</dbReference>
<evidence type="ECO:0000313" key="2">
    <source>
        <dbReference type="Proteomes" id="UP000267145"/>
    </source>
</evidence>
<sequence length="99" mass="10565">MVAPSEGIQKRPDMIQRASHATTQKLFLGSSIHPSASLSRTIAKPINKAVPQTDATKLLQMELTNLAEALELRGPCPLELPDTGAASTKLGPFENPFGD</sequence>
<reference evidence="1 2" key="1">
    <citation type="submission" date="2018-10" db="EMBL/GenBank/DDBJ databases">
        <title>Genome sequence of Verticillium nonalfalfae VnAa140.</title>
        <authorList>
            <person name="Stajich J.E."/>
            <person name="Kasson M.T."/>
        </authorList>
    </citation>
    <scope>NUCLEOTIDE SEQUENCE [LARGE SCALE GENOMIC DNA]</scope>
    <source>
        <strain evidence="1 2">VnAa140</strain>
    </source>
</reference>
<dbReference type="RefSeq" id="XP_028499437.1">
    <property type="nucleotide sequence ID" value="XM_028634397.1"/>
</dbReference>
<comment type="caution">
    <text evidence="1">The sequence shown here is derived from an EMBL/GenBank/DDBJ whole genome shotgun (WGS) entry which is preliminary data.</text>
</comment>
<accession>A0A3M9YLH6</accession>
<gene>
    <name evidence="1" type="ORF">D7B24_000134</name>
</gene>
<keyword evidence="2" id="KW-1185">Reference proteome</keyword>
<name>A0A3M9YLH6_9PEZI</name>
<organism evidence="1 2">
    <name type="scientific">Verticillium nonalfalfae</name>
    <dbReference type="NCBI Taxonomy" id="1051616"/>
    <lineage>
        <taxon>Eukaryota</taxon>
        <taxon>Fungi</taxon>
        <taxon>Dikarya</taxon>
        <taxon>Ascomycota</taxon>
        <taxon>Pezizomycotina</taxon>
        <taxon>Sordariomycetes</taxon>
        <taxon>Hypocreomycetidae</taxon>
        <taxon>Glomerellales</taxon>
        <taxon>Plectosphaerellaceae</taxon>
        <taxon>Verticillium</taxon>
    </lineage>
</organism>
<dbReference type="AlphaFoldDB" id="A0A3M9YLH6"/>